<dbReference type="STRING" id="1340429.A0A2G4SM62"/>
<feature type="region of interest" description="Disordered" evidence="1">
    <location>
        <begin position="114"/>
        <end position="142"/>
    </location>
</feature>
<dbReference type="Proteomes" id="UP000242254">
    <property type="component" value="Unassembled WGS sequence"/>
</dbReference>
<feature type="region of interest" description="Disordered" evidence="1">
    <location>
        <begin position="462"/>
        <end position="519"/>
    </location>
</feature>
<gene>
    <name evidence="2" type="ORF">RHIMIDRAFT_245573</name>
</gene>
<dbReference type="AlphaFoldDB" id="A0A2G4SM62"/>
<proteinExistence type="predicted"/>
<dbReference type="GeneID" id="35441206"/>
<feature type="region of interest" description="Disordered" evidence="1">
    <location>
        <begin position="1"/>
        <end position="79"/>
    </location>
</feature>
<organism evidence="2 3">
    <name type="scientific">Rhizopus microsporus ATCC 52813</name>
    <dbReference type="NCBI Taxonomy" id="1340429"/>
    <lineage>
        <taxon>Eukaryota</taxon>
        <taxon>Fungi</taxon>
        <taxon>Fungi incertae sedis</taxon>
        <taxon>Mucoromycota</taxon>
        <taxon>Mucoromycotina</taxon>
        <taxon>Mucoromycetes</taxon>
        <taxon>Mucorales</taxon>
        <taxon>Mucorineae</taxon>
        <taxon>Rhizopodaceae</taxon>
        <taxon>Rhizopus</taxon>
    </lineage>
</organism>
<name>A0A2G4SM62_RHIZD</name>
<keyword evidence="3" id="KW-1185">Reference proteome</keyword>
<dbReference type="RefSeq" id="XP_023463557.1">
    <property type="nucleotide sequence ID" value="XM_023610216.1"/>
</dbReference>
<feature type="compositionally biased region" description="Acidic residues" evidence="1">
    <location>
        <begin position="63"/>
        <end position="74"/>
    </location>
</feature>
<reference evidence="2 3" key="1">
    <citation type="journal article" date="2016" name="Proc. Natl. Acad. Sci. U.S.A.">
        <title>Lipid metabolic changes in an early divergent fungus govern the establishment of a mutualistic symbiosis with endobacteria.</title>
        <authorList>
            <person name="Lastovetsky O.A."/>
            <person name="Gaspar M.L."/>
            <person name="Mondo S.J."/>
            <person name="LaButti K.M."/>
            <person name="Sandor L."/>
            <person name="Grigoriev I.V."/>
            <person name="Henry S.A."/>
            <person name="Pawlowska T.E."/>
        </authorList>
    </citation>
    <scope>NUCLEOTIDE SEQUENCE [LARGE SCALE GENOMIC DNA]</scope>
    <source>
        <strain evidence="2 3">ATCC 52813</strain>
    </source>
</reference>
<dbReference type="EMBL" id="KZ303856">
    <property type="protein sequence ID" value="PHZ09849.1"/>
    <property type="molecule type" value="Genomic_DNA"/>
</dbReference>
<accession>A0A2G4SM62</accession>
<feature type="compositionally biased region" description="Polar residues" evidence="1">
    <location>
        <begin position="313"/>
        <end position="325"/>
    </location>
</feature>
<evidence type="ECO:0000256" key="1">
    <source>
        <dbReference type="SAM" id="MobiDB-lite"/>
    </source>
</evidence>
<protein>
    <submittedName>
        <fullName evidence="2">Uncharacterized protein</fullName>
    </submittedName>
</protein>
<feature type="region of interest" description="Disordered" evidence="1">
    <location>
        <begin position="191"/>
        <end position="334"/>
    </location>
</feature>
<feature type="compositionally biased region" description="Polar residues" evidence="1">
    <location>
        <begin position="24"/>
        <end position="35"/>
    </location>
</feature>
<evidence type="ECO:0000313" key="3">
    <source>
        <dbReference type="Proteomes" id="UP000242254"/>
    </source>
</evidence>
<feature type="compositionally biased region" description="Polar residues" evidence="1">
    <location>
        <begin position="263"/>
        <end position="272"/>
    </location>
</feature>
<feature type="region of interest" description="Disordered" evidence="1">
    <location>
        <begin position="373"/>
        <end position="404"/>
    </location>
</feature>
<sequence length="698" mass="78755">MSAQNSRFTRRTRVEDYYSDDEPYNQSPSPAQQKRATFAKNRPVNKPFRPIRRYPIYEQYSSSEDDDGDEDDEELQRTMRDIRLEDLDPHNGPHGPEYFIPHRSSRFMADEDYQYPHHLVPPPPPPPSRERHPHSWYPMMDDIPRSRRSQHLRYLDLPFLHRPASARLRSRNWPNQQRPVRLQQELLLPHDEDSSDEDEQQQQQQRRPSLSRQNSTASTSSRGPYGRRRANSVSSMPPLPPPNRFIHSPGLRPYNSPGYLHQSVHSVPTSPLESSDEEEDDIPNVPSRRRPSLSRRGSDTMAPPPRPKMGRSLSFQGFPSNNQNMPLPPPPPLPPHPSMIFPQPMPHPAMDQNNPMYNAAAAAAAAAAAMAPKPGDFYDTHPPPQERNPSPMTPGDQHSRMPRPMPWPPLGPGFPGSPSNGNFAHHPPMPMMGLPMFNPVMQGPPPPLWNFLSPGHDTWPGAAEFPFPVTGDPGLGQGPSPPSSQPNQEVKNEEEVLQAKPESTIVPPAPEPRSMQPPVVPEPMLRRGLSFISGLFGNGTGRKEPSFRPFSGDDPMPFVHPGGFTTPAQALTRSNSKKELKKAQEYEKLGTFWCWRILPPQNQEGTAQMPAQFHFESFSIANQKLINRKISKGQTSTIFLGREKKLPGVIMIDVNQCRGCCMIKDGHFLQLELKREQYNGNGEGNRYIFHNSTAPGGW</sequence>
<evidence type="ECO:0000313" key="2">
    <source>
        <dbReference type="EMBL" id="PHZ09849.1"/>
    </source>
</evidence>
<feature type="compositionally biased region" description="Low complexity" evidence="1">
    <location>
        <begin position="201"/>
        <end position="213"/>
    </location>
</feature>